<accession>A0ABR7LP34</accession>
<dbReference type="GO" id="GO:0016874">
    <property type="term" value="F:ligase activity"/>
    <property type="evidence" value="ECO:0007669"/>
    <property type="project" value="UniProtKB-KW"/>
</dbReference>
<evidence type="ECO:0000313" key="7">
    <source>
        <dbReference type="Proteomes" id="UP000805614"/>
    </source>
</evidence>
<evidence type="ECO:0000256" key="1">
    <source>
        <dbReference type="ARBA" id="ARBA00012220"/>
    </source>
</evidence>
<dbReference type="PANTHER" id="PTHR34378:SF1">
    <property type="entry name" value="GLUTAMATE--CYSTEINE LIGASE, CHLOROPLASTIC"/>
    <property type="match status" value="1"/>
</dbReference>
<evidence type="ECO:0000313" key="6">
    <source>
        <dbReference type="EMBL" id="MBC6466610.1"/>
    </source>
</evidence>
<dbReference type="PANTHER" id="PTHR34378">
    <property type="entry name" value="GLUTAMATE--CYSTEINE LIGASE, CHLOROPLASTIC"/>
    <property type="match status" value="1"/>
</dbReference>
<comment type="catalytic activity">
    <reaction evidence="5">
        <text>L-cysteine + L-glutamate + ATP = gamma-L-glutamyl-L-cysteine + ADP + phosphate + H(+)</text>
        <dbReference type="Rhea" id="RHEA:13285"/>
        <dbReference type="ChEBI" id="CHEBI:15378"/>
        <dbReference type="ChEBI" id="CHEBI:29985"/>
        <dbReference type="ChEBI" id="CHEBI:30616"/>
        <dbReference type="ChEBI" id="CHEBI:35235"/>
        <dbReference type="ChEBI" id="CHEBI:43474"/>
        <dbReference type="ChEBI" id="CHEBI:58173"/>
        <dbReference type="ChEBI" id="CHEBI:456216"/>
        <dbReference type="EC" id="6.3.2.2"/>
    </reaction>
</comment>
<dbReference type="InterPro" id="IPR035434">
    <property type="entry name" value="GCL_bact_plant"/>
</dbReference>
<dbReference type="EMBL" id="JABVEC010000009">
    <property type="protein sequence ID" value="MBC6466610.1"/>
    <property type="molecule type" value="Genomic_DNA"/>
</dbReference>
<proteinExistence type="predicted"/>
<keyword evidence="2 6" id="KW-0436">Ligase</keyword>
<keyword evidence="3" id="KW-0547">Nucleotide-binding</keyword>
<dbReference type="Pfam" id="PF04107">
    <property type="entry name" value="GCS2"/>
    <property type="match status" value="1"/>
</dbReference>
<evidence type="ECO:0000256" key="3">
    <source>
        <dbReference type="ARBA" id="ARBA00022741"/>
    </source>
</evidence>
<dbReference type="EC" id="6.3.2.2" evidence="1"/>
<dbReference type="SUPFAM" id="SSF55931">
    <property type="entry name" value="Glutamine synthetase/guanido kinase"/>
    <property type="match status" value="1"/>
</dbReference>
<dbReference type="RefSeq" id="WP_187243627.1">
    <property type="nucleotide sequence ID" value="NZ_BAAAOK010000013.1"/>
</dbReference>
<dbReference type="InterPro" id="IPR014746">
    <property type="entry name" value="Gln_synth/guanido_kin_cat_dom"/>
</dbReference>
<evidence type="ECO:0000256" key="5">
    <source>
        <dbReference type="ARBA" id="ARBA00048819"/>
    </source>
</evidence>
<sequence>MALDGVPSFEDGLLTGALLPGGARLCLEPGGAIEYASAPAADVHGVVTQALEALKRLAEVASDHDVALLNGAFLPFDDLRDPHWVPTTRNRLMLEHYSRTGTFGQASMGMSALAISTQATFDYLSEEDLNRKLRMQMAALPIAAAMFVNSPLAGGRLTGGLSERMRLLLGEDPSRFGYPPFAMSESISAHDWTRWLLSLPLVYRRTPEGYTNAPDVPLGELLEHGFDDGNALTENDWHMQLSQVFTHVRLRETLEVRLDDGPPHPYIGAIPAFWSGLTYHPASRDAAWELARGRTLVEQLELVEDVSRVGLAAKVAGHSVRDLAAELLDLSRLGLEARIKRGLERPETLDLLSPLDEIVSSGRTFADRLAAQWTGELNQSAARYVEAYRIGSDFRPC</sequence>
<protein>
    <recommendedName>
        <fullName evidence="1">glutamate--cysteine ligase</fullName>
        <ecNumber evidence="1">6.3.2.2</ecNumber>
    </recommendedName>
</protein>
<evidence type="ECO:0000256" key="2">
    <source>
        <dbReference type="ARBA" id="ARBA00022598"/>
    </source>
</evidence>
<keyword evidence="4" id="KW-0067">ATP-binding</keyword>
<gene>
    <name evidence="6" type="ORF">HKK74_14005</name>
</gene>
<comment type="caution">
    <text evidence="6">The sequence shown here is derived from an EMBL/GenBank/DDBJ whole genome shotgun (WGS) entry which is preliminary data.</text>
</comment>
<evidence type="ECO:0000256" key="4">
    <source>
        <dbReference type="ARBA" id="ARBA00022840"/>
    </source>
</evidence>
<organism evidence="6 7">
    <name type="scientific">Actinomadura alba</name>
    <dbReference type="NCBI Taxonomy" id="406431"/>
    <lineage>
        <taxon>Bacteria</taxon>
        <taxon>Bacillati</taxon>
        <taxon>Actinomycetota</taxon>
        <taxon>Actinomycetes</taxon>
        <taxon>Streptosporangiales</taxon>
        <taxon>Thermomonosporaceae</taxon>
        <taxon>Actinomadura</taxon>
    </lineage>
</organism>
<reference evidence="6 7" key="1">
    <citation type="submission" date="2020-06" db="EMBL/GenBank/DDBJ databases">
        <title>Actinomadura xiongansis sp. nov., isolated from soil of Baiyangdian.</title>
        <authorList>
            <person name="Zhang X."/>
        </authorList>
    </citation>
    <scope>NUCLEOTIDE SEQUENCE [LARGE SCALE GENOMIC DNA]</scope>
    <source>
        <strain evidence="6 7">HBUM206468</strain>
    </source>
</reference>
<keyword evidence="7" id="KW-1185">Reference proteome</keyword>
<dbReference type="Gene3D" id="3.30.590.20">
    <property type="match status" value="1"/>
</dbReference>
<dbReference type="InterPro" id="IPR006336">
    <property type="entry name" value="GCS2"/>
</dbReference>
<name>A0ABR7LP34_9ACTN</name>
<dbReference type="Proteomes" id="UP000805614">
    <property type="component" value="Unassembled WGS sequence"/>
</dbReference>